<protein>
    <submittedName>
        <fullName evidence="3">Uncharacterized protein</fullName>
    </submittedName>
</protein>
<accession>A0ABY7C1V8</accession>
<organism evidence="3 4">
    <name type="scientific">Jiella pelagia</name>
    <dbReference type="NCBI Taxonomy" id="2986949"/>
    <lineage>
        <taxon>Bacteria</taxon>
        <taxon>Pseudomonadati</taxon>
        <taxon>Pseudomonadota</taxon>
        <taxon>Alphaproteobacteria</taxon>
        <taxon>Hyphomicrobiales</taxon>
        <taxon>Aurantimonadaceae</taxon>
        <taxon>Jiella</taxon>
    </lineage>
</organism>
<dbReference type="RefSeq" id="WP_268882164.1">
    <property type="nucleotide sequence ID" value="NZ_CP114029.1"/>
</dbReference>
<feature type="region of interest" description="Disordered" evidence="1">
    <location>
        <begin position="42"/>
        <end position="194"/>
    </location>
</feature>
<evidence type="ECO:0000313" key="3">
    <source>
        <dbReference type="EMBL" id="WAP69731.1"/>
    </source>
</evidence>
<feature type="signal peptide" evidence="2">
    <location>
        <begin position="1"/>
        <end position="23"/>
    </location>
</feature>
<evidence type="ECO:0000256" key="2">
    <source>
        <dbReference type="SAM" id="SignalP"/>
    </source>
</evidence>
<keyword evidence="4" id="KW-1185">Reference proteome</keyword>
<feature type="compositionally biased region" description="Low complexity" evidence="1">
    <location>
        <begin position="164"/>
        <end position="180"/>
    </location>
</feature>
<dbReference type="Proteomes" id="UP001164020">
    <property type="component" value="Chromosome"/>
</dbReference>
<gene>
    <name evidence="3" type="ORF">OH818_05880</name>
</gene>
<feature type="chain" id="PRO_5046369015" evidence="2">
    <location>
        <begin position="24"/>
        <end position="227"/>
    </location>
</feature>
<reference evidence="3" key="1">
    <citation type="submission" date="2022-12" db="EMBL/GenBank/DDBJ databases">
        <title>Jiella pelagia sp. nov., isolated from phosphonate enriched culture of Northwest Pacific surface seawater.</title>
        <authorList>
            <person name="Shin D.Y."/>
            <person name="Hwang C.Y."/>
        </authorList>
    </citation>
    <scope>NUCLEOTIDE SEQUENCE</scope>
    <source>
        <strain evidence="3">HL-NP1</strain>
    </source>
</reference>
<evidence type="ECO:0000256" key="1">
    <source>
        <dbReference type="SAM" id="MobiDB-lite"/>
    </source>
</evidence>
<dbReference type="EMBL" id="CP114029">
    <property type="protein sequence ID" value="WAP69731.1"/>
    <property type="molecule type" value="Genomic_DNA"/>
</dbReference>
<name>A0ABY7C1V8_9HYPH</name>
<sequence length="227" mass="22174">MKRMSLLLTTAAFAVLPISAASADCREEIALLQDGDMTASISTSAGGATTGSDMAASSGPAEGETTNFETGKGVDVTGEVSKDGDRAPLETDEKVASSGSVTEGTAMAGVDVGRQTDAGTGGGTTNFETGAGLDMAGEVTKDGDRAPLETGEQVDSQASGNAMSGQDAQSQQDGGATAADMKTDGSTMAAADDGGAGDAIARAEAALAAGDEEACMAAIEEAKAAKS</sequence>
<keyword evidence="2" id="KW-0732">Signal</keyword>
<feature type="compositionally biased region" description="Polar residues" evidence="1">
    <location>
        <begin position="42"/>
        <end position="52"/>
    </location>
</feature>
<feature type="compositionally biased region" description="Basic and acidic residues" evidence="1">
    <location>
        <begin position="80"/>
        <end position="95"/>
    </location>
</feature>
<feature type="compositionally biased region" description="Polar residues" evidence="1">
    <location>
        <begin position="153"/>
        <end position="163"/>
    </location>
</feature>
<proteinExistence type="predicted"/>
<evidence type="ECO:0000313" key="4">
    <source>
        <dbReference type="Proteomes" id="UP001164020"/>
    </source>
</evidence>